<proteinExistence type="predicted"/>
<evidence type="ECO:0000313" key="3">
    <source>
        <dbReference type="Proteomes" id="UP000308697"/>
    </source>
</evidence>
<evidence type="ECO:0000313" key="2">
    <source>
        <dbReference type="EMBL" id="TJZ58689.1"/>
    </source>
</evidence>
<feature type="chain" id="PRO_5020371376" description="Ig-like domain-containing protein" evidence="1">
    <location>
        <begin position="39"/>
        <end position="182"/>
    </location>
</feature>
<protein>
    <recommendedName>
        <fullName evidence="4">Ig-like domain-containing protein</fullName>
    </recommendedName>
</protein>
<keyword evidence="1" id="KW-0732">Signal</keyword>
<gene>
    <name evidence="2" type="ORF">FCH28_00435</name>
</gene>
<evidence type="ECO:0000256" key="1">
    <source>
        <dbReference type="SAM" id="SignalP"/>
    </source>
</evidence>
<organism evidence="2 3">
    <name type="scientific">Streptomyces piniterrae</name>
    <dbReference type="NCBI Taxonomy" id="2571125"/>
    <lineage>
        <taxon>Bacteria</taxon>
        <taxon>Bacillati</taxon>
        <taxon>Actinomycetota</taxon>
        <taxon>Actinomycetes</taxon>
        <taxon>Kitasatosporales</taxon>
        <taxon>Streptomycetaceae</taxon>
        <taxon>Streptomyces</taxon>
    </lineage>
</organism>
<dbReference type="Proteomes" id="UP000308697">
    <property type="component" value="Unassembled WGS sequence"/>
</dbReference>
<dbReference type="PROSITE" id="PS51318">
    <property type="entry name" value="TAT"/>
    <property type="match status" value="1"/>
</dbReference>
<dbReference type="EMBL" id="SUMB01000001">
    <property type="protein sequence ID" value="TJZ58689.1"/>
    <property type="molecule type" value="Genomic_DNA"/>
</dbReference>
<sequence>MATPHAIRRRALRRVGALASGVLLCAGLAMPAATPAVADTGDLTCSGSADLNFSPSLTPGGTADVSGSGHLSNCSSLTGRQLTSASIEPAGVATAAEAPCSALFSVDGTGTFVWNDGTTSEFDFTINTDPLNGLPAFSAEVTSGPLAGDTITAAPLVATVNLDCATKGLTTFSTTLSALTFT</sequence>
<dbReference type="RefSeq" id="WP_136737642.1">
    <property type="nucleotide sequence ID" value="NZ_SUMB01000001.1"/>
</dbReference>
<evidence type="ECO:0008006" key="4">
    <source>
        <dbReference type="Google" id="ProtNLM"/>
    </source>
</evidence>
<name>A0A4U0NVH6_9ACTN</name>
<reference evidence="2 3" key="1">
    <citation type="submission" date="2019-04" db="EMBL/GenBank/DDBJ databases">
        <title>Streptomyces piniterrae sp. nov., a heliquinomycin-producing actinomycete isolated from rhizosphere soil of Pinus yunnanensis.</title>
        <authorList>
            <person name="Zhuang X."/>
            <person name="Zhao J."/>
        </authorList>
    </citation>
    <scope>NUCLEOTIDE SEQUENCE [LARGE SCALE GENOMIC DNA]</scope>
    <source>
        <strain evidence="3">jys28</strain>
    </source>
</reference>
<keyword evidence="3" id="KW-1185">Reference proteome</keyword>
<dbReference type="InterPro" id="IPR006311">
    <property type="entry name" value="TAT_signal"/>
</dbReference>
<dbReference type="OrthoDB" id="4197475at2"/>
<feature type="signal peptide" evidence="1">
    <location>
        <begin position="1"/>
        <end position="38"/>
    </location>
</feature>
<accession>A0A4U0NVH6</accession>
<comment type="caution">
    <text evidence="2">The sequence shown here is derived from an EMBL/GenBank/DDBJ whole genome shotgun (WGS) entry which is preliminary data.</text>
</comment>
<dbReference type="AlphaFoldDB" id="A0A4U0NVH6"/>